<gene>
    <name evidence="1" type="ORF">SAMN05216192_103155</name>
</gene>
<sequence length="61" mass="6924">MQTSKLQQAIAEGALLEIHLISGETYRGTGEKGYSADSFEFKTDKGLLTLPFWTVKRYKRL</sequence>
<evidence type="ECO:0000313" key="1">
    <source>
        <dbReference type="EMBL" id="SDI15181.1"/>
    </source>
</evidence>
<reference evidence="2" key="1">
    <citation type="submission" date="2016-10" db="EMBL/GenBank/DDBJ databases">
        <authorList>
            <person name="Varghese N."/>
            <person name="Submissions S."/>
        </authorList>
    </citation>
    <scope>NUCLEOTIDE SEQUENCE [LARGE SCALE GENOMIC DNA]</scope>
    <source>
        <strain evidence="2">CGMCC 1.11012</strain>
    </source>
</reference>
<dbReference type="AlphaFoldDB" id="A0A1G8I8U6"/>
<accession>A0A1G8I8U6</accession>
<dbReference type="OrthoDB" id="2679476at2"/>
<dbReference type="RefSeq" id="WP_090712460.1">
    <property type="nucleotide sequence ID" value="NZ_CBCSKY010000001.1"/>
</dbReference>
<dbReference type="EMBL" id="FNDX01000003">
    <property type="protein sequence ID" value="SDI15181.1"/>
    <property type="molecule type" value="Genomic_DNA"/>
</dbReference>
<dbReference type="Proteomes" id="UP000199050">
    <property type="component" value="Unassembled WGS sequence"/>
</dbReference>
<protein>
    <submittedName>
        <fullName evidence="1">Uncharacterized protein</fullName>
    </submittedName>
</protein>
<keyword evidence="2" id="KW-1185">Reference proteome</keyword>
<name>A0A1G8I8U6_9BACL</name>
<evidence type="ECO:0000313" key="2">
    <source>
        <dbReference type="Proteomes" id="UP000199050"/>
    </source>
</evidence>
<organism evidence="1 2">
    <name type="scientific">Paenibacillus typhae</name>
    <dbReference type="NCBI Taxonomy" id="1174501"/>
    <lineage>
        <taxon>Bacteria</taxon>
        <taxon>Bacillati</taxon>
        <taxon>Bacillota</taxon>
        <taxon>Bacilli</taxon>
        <taxon>Bacillales</taxon>
        <taxon>Paenibacillaceae</taxon>
        <taxon>Paenibacillus</taxon>
    </lineage>
</organism>
<proteinExistence type="predicted"/>